<protein>
    <submittedName>
        <fullName evidence="1">Uncharacterized protein</fullName>
    </submittedName>
</protein>
<reference evidence="1" key="1">
    <citation type="submission" date="2020-09" db="EMBL/GenBank/DDBJ databases">
        <title>Genome-Enabled Discovery of Anthraquinone Biosynthesis in Senna tora.</title>
        <authorList>
            <person name="Kang S.-H."/>
            <person name="Pandey R.P."/>
            <person name="Lee C.-M."/>
            <person name="Sim J.-S."/>
            <person name="Jeong J.-T."/>
            <person name="Choi B.-S."/>
            <person name="Jung M."/>
            <person name="Ginzburg D."/>
            <person name="Zhao K."/>
            <person name="Won S.Y."/>
            <person name="Oh T.-J."/>
            <person name="Yu Y."/>
            <person name="Kim N.-H."/>
            <person name="Lee O.R."/>
            <person name="Lee T.-H."/>
            <person name="Bashyal P."/>
            <person name="Kim T.-S."/>
            <person name="Lee W.-H."/>
            <person name="Kawkins C."/>
            <person name="Kim C.-K."/>
            <person name="Kim J.S."/>
            <person name="Ahn B.O."/>
            <person name="Rhee S.Y."/>
            <person name="Sohng J.K."/>
        </authorList>
    </citation>
    <scope>NUCLEOTIDE SEQUENCE</scope>
    <source>
        <tissue evidence="1">Leaf</tissue>
    </source>
</reference>
<comment type="caution">
    <text evidence="1">The sequence shown here is derived from an EMBL/GenBank/DDBJ whole genome shotgun (WGS) entry which is preliminary data.</text>
</comment>
<organism evidence="1 2">
    <name type="scientific">Senna tora</name>
    <dbReference type="NCBI Taxonomy" id="362788"/>
    <lineage>
        <taxon>Eukaryota</taxon>
        <taxon>Viridiplantae</taxon>
        <taxon>Streptophyta</taxon>
        <taxon>Embryophyta</taxon>
        <taxon>Tracheophyta</taxon>
        <taxon>Spermatophyta</taxon>
        <taxon>Magnoliopsida</taxon>
        <taxon>eudicotyledons</taxon>
        <taxon>Gunneridae</taxon>
        <taxon>Pentapetalae</taxon>
        <taxon>rosids</taxon>
        <taxon>fabids</taxon>
        <taxon>Fabales</taxon>
        <taxon>Fabaceae</taxon>
        <taxon>Caesalpinioideae</taxon>
        <taxon>Cassia clade</taxon>
        <taxon>Senna</taxon>
    </lineage>
</organism>
<dbReference type="AlphaFoldDB" id="A0A834T2D5"/>
<evidence type="ECO:0000313" key="2">
    <source>
        <dbReference type="Proteomes" id="UP000634136"/>
    </source>
</evidence>
<proteinExistence type="predicted"/>
<sequence length="138" mass="15858">MEGEKIGFPENPVTAGLTTLAKRRSMKKIGTNNYKVRQREQKKMMKEPEDRHERCICAKDFAFQDCLLLDSEARNTSLALLFHHHHASDSDSNSGLHPPNNCSLIFTFSLTSTIPIRLYLYLSLQLQILLNTLQHSWD</sequence>
<accession>A0A834T2D5</accession>
<keyword evidence="2" id="KW-1185">Reference proteome</keyword>
<name>A0A834T2D5_9FABA</name>
<evidence type="ECO:0000313" key="1">
    <source>
        <dbReference type="EMBL" id="KAF7813898.1"/>
    </source>
</evidence>
<gene>
    <name evidence="1" type="ORF">G2W53_034874</name>
</gene>
<dbReference type="Proteomes" id="UP000634136">
    <property type="component" value="Unassembled WGS sequence"/>
</dbReference>
<dbReference type="EMBL" id="JAAIUW010000010">
    <property type="protein sequence ID" value="KAF7813898.1"/>
    <property type="molecule type" value="Genomic_DNA"/>
</dbReference>